<dbReference type="EMBL" id="FR773153">
    <property type="protein sequence ID" value="CBY93517.1"/>
    <property type="molecule type" value="Genomic_DNA"/>
</dbReference>
<dbReference type="PANTHER" id="PTHR42930:SF3">
    <property type="entry name" value="PHOSPHATE-SPECIFIC TRANSPORT SYSTEM ACCESSORY PROTEIN PHOU"/>
    <property type="match status" value="1"/>
</dbReference>
<evidence type="ECO:0000313" key="3">
    <source>
        <dbReference type="Proteomes" id="UP000008637"/>
    </source>
</evidence>
<name>E8ZK46_MYCHL</name>
<dbReference type="KEGG" id="mha:HF1_15090"/>
<dbReference type="GO" id="GO:0030643">
    <property type="term" value="P:intracellular phosphate ion homeostasis"/>
    <property type="evidence" value="ECO:0007669"/>
    <property type="project" value="InterPro"/>
</dbReference>
<evidence type="ECO:0000259" key="1">
    <source>
        <dbReference type="Pfam" id="PF01895"/>
    </source>
</evidence>
<dbReference type="GO" id="GO:0045936">
    <property type="term" value="P:negative regulation of phosphate metabolic process"/>
    <property type="evidence" value="ECO:0007669"/>
    <property type="project" value="InterPro"/>
</dbReference>
<dbReference type="InterPro" id="IPR028366">
    <property type="entry name" value="PhoU"/>
</dbReference>
<dbReference type="PANTHER" id="PTHR42930">
    <property type="entry name" value="PHOSPHATE-SPECIFIC TRANSPORT SYSTEM ACCESSORY PROTEIN PHOU"/>
    <property type="match status" value="1"/>
</dbReference>
<gene>
    <name evidence="2" type="primary">phoU</name>
    <name evidence="2" type="ORF">HF1_15090</name>
</gene>
<dbReference type="AlphaFoldDB" id="E8ZK46"/>
<sequence>MATNPAFLKFAIEDCFLAFRKYFELTYALHAKVLEFYKDHKNSDLLREIKSLEMDSNSIYKRMIEEVAWNISQHSPQADSLRFFLALLLSLKDVERFADYGYSIARIINKKNMDLFRVFGNFEVFQKMLFYVDSMWQRFLKGDGKVNARDFKFCENLKNEFVGLQKDSFSKITEFLTDFEVSDSNKDLSSFVHIVLVKIGRSVDHVFNVIENFQQIRDPNAENAFILKEKE</sequence>
<reference evidence="2 3" key="1">
    <citation type="journal article" date="2011" name="J. Bacteriol.">
        <title>Complete genome sequence of Mycoplasma haemofelis, a hemotropic mycoplasma.</title>
        <authorList>
            <person name="Barker E.N."/>
            <person name="Helps C.R."/>
            <person name="Peters I.R."/>
            <person name="Darby A.C."/>
            <person name="Radford A.D."/>
            <person name="Tasker S."/>
        </authorList>
    </citation>
    <scope>NUCLEOTIDE SEQUENCE [LARGE SCALE GENOMIC DNA]</scope>
    <source>
        <strain evidence="2 3">Langford 1</strain>
    </source>
</reference>
<proteinExistence type="predicted"/>
<feature type="domain" description="PhoU" evidence="1">
    <location>
        <begin position="21"/>
        <end position="108"/>
    </location>
</feature>
<accession>E8ZK46</accession>
<keyword evidence="3" id="KW-1185">Reference proteome</keyword>
<dbReference type="Pfam" id="PF01895">
    <property type="entry name" value="PhoU"/>
    <property type="match status" value="1"/>
</dbReference>
<dbReference type="InterPro" id="IPR038078">
    <property type="entry name" value="PhoU-like_sf"/>
</dbReference>
<dbReference type="InterPro" id="IPR026022">
    <property type="entry name" value="PhoU_dom"/>
</dbReference>
<dbReference type="Proteomes" id="UP000008637">
    <property type="component" value="Chromosome"/>
</dbReference>
<dbReference type="HOGENOM" id="CLU_1092761_0_0_14"/>
<dbReference type="SUPFAM" id="SSF109755">
    <property type="entry name" value="PhoU-like"/>
    <property type="match status" value="1"/>
</dbReference>
<protein>
    <submittedName>
        <fullName evidence="2">Phosphate transport system regulatory protein PhoU</fullName>
    </submittedName>
</protein>
<organism evidence="2 3">
    <name type="scientific">Mycoplasma haemofelis (strain Langford 1)</name>
    <name type="common">Haemobartonella felis</name>
    <dbReference type="NCBI Taxonomy" id="941640"/>
    <lineage>
        <taxon>Bacteria</taxon>
        <taxon>Bacillati</taxon>
        <taxon>Mycoplasmatota</taxon>
        <taxon>Mollicutes</taxon>
        <taxon>Mycoplasmataceae</taxon>
        <taxon>Mycoplasma</taxon>
    </lineage>
</organism>
<evidence type="ECO:0000313" key="2">
    <source>
        <dbReference type="EMBL" id="CBY93517.1"/>
    </source>
</evidence>
<dbReference type="Gene3D" id="1.20.58.220">
    <property type="entry name" value="Phosphate transport system protein phou homolog 2, domain 2"/>
    <property type="match status" value="1"/>
</dbReference>
<dbReference type="OrthoDB" id="396599at2"/>